<evidence type="ECO:0000313" key="10">
    <source>
        <dbReference type="EMBL" id="KAF2136050.1"/>
    </source>
</evidence>
<dbReference type="PANTHER" id="PTHR43341">
    <property type="entry name" value="AMINO ACID PERMEASE"/>
    <property type="match status" value="1"/>
</dbReference>
<accession>A0A6A6AWF5</accession>
<keyword evidence="11" id="KW-1185">Reference proteome</keyword>
<evidence type="ECO:0000256" key="4">
    <source>
        <dbReference type="ARBA" id="ARBA00022970"/>
    </source>
</evidence>
<gene>
    <name evidence="10" type="ORF">K452DRAFT_303069</name>
</gene>
<dbReference type="AlphaFoldDB" id="A0A6A6AWF5"/>
<keyword evidence="6 8" id="KW-0472">Membrane</keyword>
<organism evidence="10 11">
    <name type="scientific">Aplosporella prunicola CBS 121167</name>
    <dbReference type="NCBI Taxonomy" id="1176127"/>
    <lineage>
        <taxon>Eukaryota</taxon>
        <taxon>Fungi</taxon>
        <taxon>Dikarya</taxon>
        <taxon>Ascomycota</taxon>
        <taxon>Pezizomycotina</taxon>
        <taxon>Dothideomycetes</taxon>
        <taxon>Dothideomycetes incertae sedis</taxon>
        <taxon>Botryosphaeriales</taxon>
        <taxon>Aplosporellaceae</taxon>
        <taxon>Aplosporella</taxon>
    </lineage>
</organism>
<feature type="transmembrane region" description="Helical" evidence="8">
    <location>
        <begin position="169"/>
        <end position="193"/>
    </location>
</feature>
<evidence type="ECO:0000256" key="6">
    <source>
        <dbReference type="ARBA" id="ARBA00023136"/>
    </source>
</evidence>
<dbReference type="InterPro" id="IPR004841">
    <property type="entry name" value="AA-permease/SLC12A_dom"/>
</dbReference>
<feature type="transmembrane region" description="Helical" evidence="8">
    <location>
        <begin position="138"/>
        <end position="163"/>
    </location>
</feature>
<dbReference type="InterPro" id="IPR050524">
    <property type="entry name" value="APC_YAT"/>
</dbReference>
<keyword evidence="5 8" id="KW-1133">Transmembrane helix</keyword>
<dbReference type="GeneID" id="54300174"/>
<reference evidence="10" key="1">
    <citation type="journal article" date="2020" name="Stud. Mycol.">
        <title>101 Dothideomycetes genomes: a test case for predicting lifestyles and emergence of pathogens.</title>
        <authorList>
            <person name="Haridas S."/>
            <person name="Albert R."/>
            <person name="Binder M."/>
            <person name="Bloem J."/>
            <person name="Labutti K."/>
            <person name="Salamov A."/>
            <person name="Andreopoulos B."/>
            <person name="Baker S."/>
            <person name="Barry K."/>
            <person name="Bills G."/>
            <person name="Bluhm B."/>
            <person name="Cannon C."/>
            <person name="Castanera R."/>
            <person name="Culley D."/>
            <person name="Daum C."/>
            <person name="Ezra D."/>
            <person name="Gonzalez J."/>
            <person name="Henrissat B."/>
            <person name="Kuo A."/>
            <person name="Liang C."/>
            <person name="Lipzen A."/>
            <person name="Lutzoni F."/>
            <person name="Magnuson J."/>
            <person name="Mondo S."/>
            <person name="Nolan M."/>
            <person name="Ohm R."/>
            <person name="Pangilinan J."/>
            <person name="Park H.-J."/>
            <person name="Ramirez L."/>
            <person name="Alfaro M."/>
            <person name="Sun H."/>
            <person name="Tritt A."/>
            <person name="Yoshinaga Y."/>
            <person name="Zwiers L.-H."/>
            <person name="Turgeon B."/>
            <person name="Goodwin S."/>
            <person name="Spatafora J."/>
            <person name="Crous P."/>
            <person name="Grigoriev I."/>
        </authorList>
    </citation>
    <scope>NUCLEOTIDE SEQUENCE</scope>
    <source>
        <strain evidence="10">CBS 121167</strain>
    </source>
</reference>
<keyword evidence="3 8" id="KW-0812">Transmembrane</keyword>
<protein>
    <recommendedName>
        <fullName evidence="9">Amino acid permease/ SLC12A domain-containing protein</fullName>
    </recommendedName>
</protein>
<feature type="transmembrane region" description="Helical" evidence="8">
    <location>
        <begin position="461"/>
        <end position="481"/>
    </location>
</feature>
<dbReference type="GO" id="GO:0016020">
    <property type="term" value="C:membrane"/>
    <property type="evidence" value="ECO:0007669"/>
    <property type="project" value="UniProtKB-SubCell"/>
</dbReference>
<dbReference type="Proteomes" id="UP000799438">
    <property type="component" value="Unassembled WGS sequence"/>
</dbReference>
<keyword evidence="4" id="KW-0029">Amino-acid transport</keyword>
<feature type="transmembrane region" description="Helical" evidence="8">
    <location>
        <begin position="493"/>
        <end position="514"/>
    </location>
</feature>
<evidence type="ECO:0000313" key="11">
    <source>
        <dbReference type="Proteomes" id="UP000799438"/>
    </source>
</evidence>
<name>A0A6A6AWF5_9PEZI</name>
<feature type="transmembrane region" description="Helical" evidence="8">
    <location>
        <begin position="283"/>
        <end position="302"/>
    </location>
</feature>
<sequence length="560" mass="60642">MHQPSETPLAGSVPSAHLKDPEKGLSKPLSRTNTAASVTEGTVANEGYGEYKAVFQTGATQVISLGSNMGSGLFVATGKALFIAGPGAMIFGYGFVTILVFCVLQTLAEMTIAFPVSGNLIDYADRWVDPALGFSAGFALWLGWVAVVGSEATVSVILINFWADGAVHQAVWLSLFLVFVFTLFCLPSQYFAWFEYVTSLIKIVVFLIFIVTSIAIVCGAGPTGKVHHGETWIEHPTFKGGFSGVGNAMMLAVWACGDQIFIGMMGAEAVFPRMAMGRAARMVTGRVIGVYMSALALISVLVPSDDSRLFGGSGAAASPFVIAVENAGIKGLPHLLNAVILIAAVSMACESIFIGSRALRALALQGLVSTHLANVDTSGRPRASLAITAMVSVAFTYINLSSTGAVIFGWFVSITSSSFFCMWIILAITSWRFRKALKVQNDPLFDRVYAWKCTAWPFTPLWLFLGCMVLVVACIYIGIYPNGSSDEVSVTSFFQSMIGLILIIASYIGYKLIFRTRYRNSASMDLITGRRDLSADEITQLDKYYSKPLWRRFLTYLQLW</sequence>
<feature type="transmembrane region" description="Helical" evidence="8">
    <location>
        <begin position="335"/>
        <end position="355"/>
    </location>
</feature>
<dbReference type="PANTHER" id="PTHR43341:SF37">
    <property type="entry name" value="AMINO ACID TRANSPORTER (EUROFUNG)"/>
    <property type="match status" value="1"/>
</dbReference>
<feature type="region of interest" description="Disordered" evidence="7">
    <location>
        <begin position="1"/>
        <end position="33"/>
    </location>
</feature>
<evidence type="ECO:0000256" key="2">
    <source>
        <dbReference type="ARBA" id="ARBA00022448"/>
    </source>
</evidence>
<feature type="transmembrane region" description="Helical" evidence="8">
    <location>
        <begin position="200"/>
        <end position="222"/>
    </location>
</feature>
<evidence type="ECO:0000256" key="8">
    <source>
        <dbReference type="SAM" id="Phobius"/>
    </source>
</evidence>
<dbReference type="PROSITE" id="PS00218">
    <property type="entry name" value="AMINO_ACID_PERMEASE_1"/>
    <property type="match status" value="1"/>
</dbReference>
<dbReference type="GO" id="GO:0015171">
    <property type="term" value="F:amino acid transmembrane transporter activity"/>
    <property type="evidence" value="ECO:0007669"/>
    <property type="project" value="TreeGrafter"/>
</dbReference>
<dbReference type="RefSeq" id="XP_033391768.1">
    <property type="nucleotide sequence ID" value="XM_033542677.1"/>
</dbReference>
<dbReference type="InterPro" id="IPR004840">
    <property type="entry name" value="Amino_acid_permease_CS"/>
</dbReference>
<evidence type="ECO:0000259" key="9">
    <source>
        <dbReference type="Pfam" id="PF00324"/>
    </source>
</evidence>
<keyword evidence="2" id="KW-0813">Transport</keyword>
<dbReference type="OrthoDB" id="3900342at2759"/>
<evidence type="ECO:0000256" key="5">
    <source>
        <dbReference type="ARBA" id="ARBA00022989"/>
    </source>
</evidence>
<feature type="transmembrane region" description="Helical" evidence="8">
    <location>
        <begin position="80"/>
        <end position="104"/>
    </location>
</feature>
<dbReference type="EMBL" id="ML995536">
    <property type="protein sequence ID" value="KAF2136050.1"/>
    <property type="molecule type" value="Genomic_DNA"/>
</dbReference>
<dbReference type="Pfam" id="PF00324">
    <property type="entry name" value="AA_permease"/>
    <property type="match status" value="1"/>
</dbReference>
<evidence type="ECO:0000256" key="7">
    <source>
        <dbReference type="SAM" id="MobiDB-lite"/>
    </source>
</evidence>
<feature type="transmembrane region" description="Helical" evidence="8">
    <location>
        <begin position="383"/>
        <end position="400"/>
    </location>
</feature>
<comment type="subcellular location">
    <subcellularLocation>
        <location evidence="1">Membrane</location>
        <topology evidence="1">Multi-pass membrane protein</topology>
    </subcellularLocation>
</comment>
<dbReference type="PIRSF" id="PIRSF006060">
    <property type="entry name" value="AA_transporter"/>
    <property type="match status" value="1"/>
</dbReference>
<evidence type="ECO:0000256" key="1">
    <source>
        <dbReference type="ARBA" id="ARBA00004141"/>
    </source>
</evidence>
<dbReference type="Gene3D" id="1.20.1740.10">
    <property type="entry name" value="Amino acid/polyamine transporter I"/>
    <property type="match status" value="1"/>
</dbReference>
<evidence type="ECO:0000256" key="3">
    <source>
        <dbReference type="ARBA" id="ARBA00022692"/>
    </source>
</evidence>
<proteinExistence type="predicted"/>
<feature type="transmembrane region" description="Helical" evidence="8">
    <location>
        <begin position="406"/>
        <end position="428"/>
    </location>
</feature>
<feature type="domain" description="Amino acid permease/ SLC12A" evidence="9">
    <location>
        <begin position="61"/>
        <end position="518"/>
    </location>
</feature>
<feature type="transmembrane region" description="Helical" evidence="8">
    <location>
        <begin position="248"/>
        <end position="271"/>
    </location>
</feature>